<dbReference type="Proteomes" id="UP000242447">
    <property type="component" value="Chromosome"/>
</dbReference>
<name>A0A1W6NYG7_9RHOB</name>
<protein>
    <submittedName>
        <fullName evidence="1">Uncharacterized protein</fullName>
    </submittedName>
</protein>
<dbReference type="RefSeq" id="WP_085785840.1">
    <property type="nucleotide sequence ID" value="NZ_CP019937.1"/>
</dbReference>
<evidence type="ECO:0000313" key="2">
    <source>
        <dbReference type="Proteomes" id="UP000242447"/>
    </source>
</evidence>
<gene>
    <name evidence="1" type="ORF">BVG79_00912</name>
</gene>
<evidence type="ECO:0000313" key="1">
    <source>
        <dbReference type="EMBL" id="ARO14264.1"/>
    </source>
</evidence>
<proteinExistence type="predicted"/>
<organism evidence="1 2">
    <name type="scientific">Ketogulonicigenium robustum</name>
    <dbReference type="NCBI Taxonomy" id="92947"/>
    <lineage>
        <taxon>Bacteria</taxon>
        <taxon>Pseudomonadati</taxon>
        <taxon>Pseudomonadota</taxon>
        <taxon>Alphaproteobacteria</taxon>
        <taxon>Rhodobacterales</taxon>
        <taxon>Roseobacteraceae</taxon>
        <taxon>Ketogulonicigenium</taxon>
    </lineage>
</organism>
<reference evidence="1 2" key="1">
    <citation type="submission" date="2017-02" db="EMBL/GenBank/DDBJ databases">
        <title>Ketogulonicigenium robustum SPU B003 Genome sequencing and assembly.</title>
        <authorList>
            <person name="Li Y."/>
            <person name="Liu L."/>
            <person name="Wang C."/>
            <person name="Zhang M."/>
            <person name="Zhang T."/>
            <person name="Zhang Y."/>
        </authorList>
    </citation>
    <scope>NUCLEOTIDE SEQUENCE [LARGE SCALE GENOMIC DNA]</scope>
    <source>
        <strain evidence="1 2">SPU_B003</strain>
    </source>
</reference>
<sequence>MSQVLTQTGDDEAARLQRDLRDAMVLVRSVRTSLADMLAELSAGNPGPLREIAPKHSELESALRRAFETEQKFNDWTAKFTGGQDGETLDYDAIRDEISCRLARLGPCCDAG</sequence>
<accession>A0A1W6NYG7</accession>
<dbReference type="STRING" id="92947.BVG79_00912"/>
<dbReference type="EMBL" id="CP019937">
    <property type="protein sequence ID" value="ARO14264.1"/>
    <property type="molecule type" value="Genomic_DNA"/>
</dbReference>
<dbReference type="KEGG" id="kro:BVG79_00912"/>
<dbReference type="AlphaFoldDB" id="A0A1W6NYG7"/>
<keyword evidence="2" id="KW-1185">Reference proteome</keyword>
<dbReference type="OrthoDB" id="7873197at2"/>